<dbReference type="OMA" id="RKFPKCY"/>
<evidence type="ECO:0000256" key="3">
    <source>
        <dbReference type="ARBA" id="ARBA00014772"/>
    </source>
</evidence>
<evidence type="ECO:0000256" key="7">
    <source>
        <dbReference type="ARBA" id="ARBA00031267"/>
    </source>
</evidence>
<dbReference type="InterPro" id="IPR002088">
    <property type="entry name" value="Prenyl_trans_a"/>
</dbReference>
<dbReference type="Pfam" id="PF01239">
    <property type="entry name" value="PPTA"/>
    <property type="match status" value="5"/>
</dbReference>
<dbReference type="Gene3D" id="1.25.40.120">
    <property type="entry name" value="Protein prenylyltransferase"/>
    <property type="match status" value="1"/>
</dbReference>
<dbReference type="GO" id="GO:0005968">
    <property type="term" value="C:Rab-protein geranylgeranyltransferase complex"/>
    <property type="evidence" value="ECO:0007669"/>
    <property type="project" value="TreeGrafter"/>
</dbReference>
<organism evidence="11 12">
    <name type="scientific">Allomyces macrogynus (strain ATCC 38327)</name>
    <name type="common">Allomyces javanicus var. macrogynus</name>
    <dbReference type="NCBI Taxonomy" id="578462"/>
    <lineage>
        <taxon>Eukaryota</taxon>
        <taxon>Fungi</taxon>
        <taxon>Fungi incertae sedis</taxon>
        <taxon>Blastocladiomycota</taxon>
        <taxon>Blastocladiomycetes</taxon>
        <taxon>Blastocladiales</taxon>
        <taxon>Blastocladiaceae</taxon>
        <taxon>Allomyces</taxon>
    </lineage>
</organism>
<comment type="catalytic activity">
    <reaction evidence="8 9">
        <text>geranylgeranyl diphosphate + L-cysteinyl-[protein] = S-geranylgeranyl-L-cysteinyl-[protein] + diphosphate</text>
        <dbReference type="Rhea" id="RHEA:21240"/>
        <dbReference type="Rhea" id="RHEA-COMP:10131"/>
        <dbReference type="Rhea" id="RHEA-COMP:11537"/>
        <dbReference type="ChEBI" id="CHEBI:29950"/>
        <dbReference type="ChEBI" id="CHEBI:33019"/>
        <dbReference type="ChEBI" id="CHEBI:57533"/>
        <dbReference type="ChEBI" id="CHEBI:86021"/>
        <dbReference type="EC" id="2.5.1.60"/>
    </reaction>
</comment>
<dbReference type="STRING" id="578462.A0A0L0SJX5"/>
<dbReference type="VEuPathDB" id="FungiDB:AMAG_07919"/>
<dbReference type="FunFam" id="1.25.40.120:FF:000035">
    <property type="entry name" value="Geranylgeranyl transferase type-2 subunit alpha"/>
    <property type="match status" value="1"/>
</dbReference>
<reference evidence="12" key="2">
    <citation type="submission" date="2009-11" db="EMBL/GenBank/DDBJ databases">
        <title>The Genome Sequence of Allomyces macrogynus strain ATCC 38327.</title>
        <authorList>
            <consortium name="The Broad Institute Genome Sequencing Platform"/>
            <person name="Russ C."/>
            <person name="Cuomo C."/>
            <person name="Shea T."/>
            <person name="Young S.K."/>
            <person name="Zeng Q."/>
            <person name="Koehrsen M."/>
            <person name="Haas B."/>
            <person name="Borodovsky M."/>
            <person name="Guigo R."/>
            <person name="Alvarado L."/>
            <person name="Berlin A."/>
            <person name="Borenstein D."/>
            <person name="Chen Z."/>
            <person name="Engels R."/>
            <person name="Freedman E."/>
            <person name="Gellesch M."/>
            <person name="Goldberg J."/>
            <person name="Griggs A."/>
            <person name="Gujja S."/>
            <person name="Heiman D."/>
            <person name="Hepburn T."/>
            <person name="Howarth C."/>
            <person name="Jen D."/>
            <person name="Larson L."/>
            <person name="Lewis B."/>
            <person name="Mehta T."/>
            <person name="Park D."/>
            <person name="Pearson M."/>
            <person name="Roberts A."/>
            <person name="Saif S."/>
            <person name="Shenoy N."/>
            <person name="Sisk P."/>
            <person name="Stolte C."/>
            <person name="Sykes S."/>
            <person name="Walk T."/>
            <person name="White J."/>
            <person name="Yandava C."/>
            <person name="Burger G."/>
            <person name="Gray M.W."/>
            <person name="Holland P.W.H."/>
            <person name="King N."/>
            <person name="Lang F.B.F."/>
            <person name="Roger A.J."/>
            <person name="Ruiz-Trillo I."/>
            <person name="Lander E."/>
            <person name="Nusbaum C."/>
        </authorList>
    </citation>
    <scope>NUCLEOTIDE SEQUENCE [LARGE SCALE GENOMIC DNA]</scope>
    <source>
        <strain evidence="12">ATCC 38327</strain>
    </source>
</reference>
<evidence type="ECO:0000256" key="5">
    <source>
        <dbReference type="ARBA" id="ARBA00022679"/>
    </source>
</evidence>
<dbReference type="AlphaFoldDB" id="A0A0L0SJX5"/>
<dbReference type="GO" id="GO:0004663">
    <property type="term" value="F:Rab geranylgeranyltransferase activity"/>
    <property type="evidence" value="ECO:0007669"/>
    <property type="project" value="UniProtKB-UniRule"/>
</dbReference>
<keyword evidence="4 9" id="KW-0637">Prenyltransferase</keyword>
<gene>
    <name evidence="11" type="ORF">AMAG_07919</name>
</gene>
<dbReference type="eggNOG" id="KOG0529">
    <property type="taxonomic scope" value="Eukaryota"/>
</dbReference>
<dbReference type="OrthoDB" id="1658at2759"/>
<dbReference type="Proteomes" id="UP000054350">
    <property type="component" value="Unassembled WGS sequence"/>
</dbReference>
<proteinExistence type="inferred from homology"/>
<dbReference type="EC" id="2.5.1.60" evidence="2 9"/>
<evidence type="ECO:0000256" key="2">
    <source>
        <dbReference type="ARBA" id="ARBA00012656"/>
    </source>
</evidence>
<keyword evidence="12" id="KW-1185">Reference proteome</keyword>
<comment type="similarity">
    <text evidence="1 9">Belongs to the protein prenyltransferase subunit alpha family.</text>
</comment>
<evidence type="ECO:0000256" key="6">
    <source>
        <dbReference type="ARBA" id="ARBA00022737"/>
    </source>
</evidence>
<dbReference type="EMBL" id="GG745340">
    <property type="protein sequence ID" value="KNE62734.1"/>
    <property type="molecule type" value="Genomic_DNA"/>
</dbReference>
<dbReference type="SUPFAM" id="SSF48439">
    <property type="entry name" value="Protein prenylyltransferase"/>
    <property type="match status" value="1"/>
</dbReference>
<feature type="region of interest" description="Disordered" evidence="10">
    <location>
        <begin position="325"/>
        <end position="345"/>
    </location>
</feature>
<evidence type="ECO:0000313" key="12">
    <source>
        <dbReference type="Proteomes" id="UP000054350"/>
    </source>
</evidence>
<sequence length="345" mass="39418">MQHGRKKPTTPLSHALKVLEQKKIAEYRAKATQCLELRHRHVLTADALAATAALLNDNTEYYTIWNYRRELLAAVPDDMVAALQQELVWLMRTILPCNPKSYWIWNHRRWTLETLAGILTAKQDAIVALWRGEMKLVDRFLDLDPRNFHAWDYRRYVVAQLCPYDARLVEAEFQFTSTKVAQNFSNFSAWHQRSKLFAEWLQQTNRAFPDALNDELDLLHNAVYTEPNDQSAWLYHKWLLAQAVDRLDASALAAVRRAELAVIEELAELESECKWVLGALVFLCTLGGLATPDEIGKAEYMVAELKQIDPYRAQYYATLVPRRQEGGEKVGSTGPGSGSRAAGRS</sequence>
<protein>
    <recommendedName>
        <fullName evidence="3 9">Geranylgeranyl transferase type-2 subunit alpha</fullName>
        <ecNumber evidence="2 9">2.5.1.60</ecNumber>
    </recommendedName>
    <alternativeName>
        <fullName evidence="7 9">Geranylgeranyl transferase type II subunit alpha</fullName>
    </alternativeName>
</protein>
<dbReference type="PANTHER" id="PTHR11129">
    <property type="entry name" value="PROTEIN FARNESYLTRANSFERASE ALPHA SUBUNIT/RAB GERANYLGERANYL TRANSFERASE ALPHA SUBUNIT"/>
    <property type="match status" value="1"/>
</dbReference>
<dbReference type="PANTHER" id="PTHR11129:SF2">
    <property type="entry name" value="GERANYLGERANYL TRANSFERASE TYPE-2 SUBUNIT ALPHA"/>
    <property type="match status" value="1"/>
</dbReference>
<evidence type="ECO:0000313" key="11">
    <source>
        <dbReference type="EMBL" id="KNE62734.1"/>
    </source>
</evidence>
<keyword evidence="5 9" id="KW-0808">Transferase</keyword>
<comment type="function">
    <text evidence="9">Catalyzes the transfer of a geranyl-geranyl moiety from geranyl-geranyl pyrophosphate to cysteines occuring in specific C-terminal amino acid sequences.</text>
</comment>
<evidence type="ECO:0000256" key="9">
    <source>
        <dbReference type="RuleBase" id="RU367120"/>
    </source>
</evidence>
<name>A0A0L0SJX5_ALLM3</name>
<evidence type="ECO:0000256" key="8">
    <source>
        <dbReference type="ARBA" id="ARBA00047658"/>
    </source>
</evidence>
<dbReference type="GO" id="GO:0097354">
    <property type="term" value="P:prenylation"/>
    <property type="evidence" value="ECO:0007669"/>
    <property type="project" value="UniProtKB-UniRule"/>
</dbReference>
<dbReference type="PROSITE" id="PS51147">
    <property type="entry name" value="PFTA"/>
    <property type="match status" value="4"/>
</dbReference>
<keyword evidence="6" id="KW-0677">Repeat</keyword>
<evidence type="ECO:0000256" key="4">
    <source>
        <dbReference type="ARBA" id="ARBA00022602"/>
    </source>
</evidence>
<evidence type="ECO:0000256" key="1">
    <source>
        <dbReference type="ARBA" id="ARBA00006734"/>
    </source>
</evidence>
<accession>A0A0L0SJX5</accession>
<reference evidence="11 12" key="1">
    <citation type="submission" date="2009-11" db="EMBL/GenBank/DDBJ databases">
        <title>Annotation of Allomyces macrogynus ATCC 38327.</title>
        <authorList>
            <consortium name="The Broad Institute Genome Sequencing Platform"/>
            <person name="Russ C."/>
            <person name="Cuomo C."/>
            <person name="Burger G."/>
            <person name="Gray M.W."/>
            <person name="Holland P.W.H."/>
            <person name="King N."/>
            <person name="Lang F.B.F."/>
            <person name="Roger A.J."/>
            <person name="Ruiz-Trillo I."/>
            <person name="Young S.K."/>
            <person name="Zeng Q."/>
            <person name="Gargeya S."/>
            <person name="Fitzgerald M."/>
            <person name="Haas B."/>
            <person name="Abouelleil A."/>
            <person name="Alvarado L."/>
            <person name="Arachchi H.M."/>
            <person name="Berlin A."/>
            <person name="Chapman S.B."/>
            <person name="Gearin G."/>
            <person name="Goldberg J."/>
            <person name="Griggs A."/>
            <person name="Gujja S."/>
            <person name="Hansen M."/>
            <person name="Heiman D."/>
            <person name="Howarth C."/>
            <person name="Larimer J."/>
            <person name="Lui A."/>
            <person name="MacDonald P.J.P."/>
            <person name="McCowen C."/>
            <person name="Montmayeur A."/>
            <person name="Murphy C."/>
            <person name="Neiman D."/>
            <person name="Pearson M."/>
            <person name="Priest M."/>
            <person name="Roberts A."/>
            <person name="Saif S."/>
            <person name="Shea T."/>
            <person name="Sisk P."/>
            <person name="Stolte C."/>
            <person name="Sykes S."/>
            <person name="Wortman J."/>
            <person name="Nusbaum C."/>
            <person name="Birren B."/>
        </authorList>
    </citation>
    <scope>NUCLEOTIDE SEQUENCE [LARGE SCALE GENOMIC DNA]</scope>
    <source>
        <strain evidence="11 12">ATCC 38327</strain>
    </source>
</reference>
<evidence type="ECO:0000256" key="10">
    <source>
        <dbReference type="SAM" id="MobiDB-lite"/>
    </source>
</evidence>